<dbReference type="InterPro" id="IPR050188">
    <property type="entry name" value="RluA_PseudoU_synthase"/>
</dbReference>
<sequence length="286" mass="32141">MRFTAQADGRLLDLLQARFPEASRTTLRRMLGHGRVGVDGAIARRGDEPVRAGQEIEVSARARRAPEPPCRIVLRDDHLLAVEKPPGILSVARDPALDDTIYRRLNEYLGRTSEGRERVFIVHRLDREASGLMLFALSAEIQEALQRDWKRTEKRYWALVEGRPPEREGTVRGWLRENAIHRVYCAPPGAGARLAVTRYRLRVGGAGHSLLDIRIETGRKNQIRVHMADLGCPIAGDRKYGARGDPLGRLALHAYLLAFTHPVSRERIRLRLPLPAAFRISGLRGG</sequence>
<comment type="similarity">
    <text evidence="1">Belongs to the pseudouridine synthase RluA family.</text>
</comment>
<evidence type="ECO:0000256" key="3">
    <source>
        <dbReference type="PROSITE-ProRule" id="PRU00182"/>
    </source>
</evidence>
<dbReference type="GO" id="GO:0009982">
    <property type="term" value="F:pseudouridine synthase activity"/>
    <property type="evidence" value="ECO:0007669"/>
    <property type="project" value="InterPro"/>
</dbReference>
<evidence type="ECO:0000256" key="1">
    <source>
        <dbReference type="ARBA" id="ARBA00010876"/>
    </source>
</evidence>
<evidence type="ECO:0000313" key="6">
    <source>
        <dbReference type="Proteomes" id="UP000748308"/>
    </source>
</evidence>
<dbReference type="GO" id="GO:0140098">
    <property type="term" value="F:catalytic activity, acting on RNA"/>
    <property type="evidence" value="ECO:0007669"/>
    <property type="project" value="UniProtKB-ARBA"/>
</dbReference>
<gene>
    <name evidence="5" type="ORF">FJY75_02505</name>
</gene>
<organism evidence="5 6">
    <name type="scientific">Eiseniibacteriota bacterium</name>
    <dbReference type="NCBI Taxonomy" id="2212470"/>
    <lineage>
        <taxon>Bacteria</taxon>
        <taxon>Candidatus Eiseniibacteriota</taxon>
    </lineage>
</organism>
<dbReference type="GO" id="GO:0003723">
    <property type="term" value="F:RNA binding"/>
    <property type="evidence" value="ECO:0007669"/>
    <property type="project" value="UniProtKB-KW"/>
</dbReference>
<evidence type="ECO:0000259" key="4">
    <source>
        <dbReference type="Pfam" id="PF00849"/>
    </source>
</evidence>
<dbReference type="Gene3D" id="3.10.290.10">
    <property type="entry name" value="RNA-binding S4 domain"/>
    <property type="match status" value="1"/>
</dbReference>
<keyword evidence="3" id="KW-0694">RNA-binding</keyword>
<dbReference type="PROSITE" id="PS50889">
    <property type="entry name" value="S4"/>
    <property type="match status" value="1"/>
</dbReference>
<protein>
    <submittedName>
        <fullName evidence="5">RluA family pseudouridine synthase</fullName>
    </submittedName>
</protein>
<feature type="domain" description="Pseudouridine synthase RsuA/RluA-like" evidence="4">
    <location>
        <begin position="78"/>
        <end position="228"/>
    </location>
</feature>
<dbReference type="PANTHER" id="PTHR21600:SF44">
    <property type="entry name" value="RIBOSOMAL LARGE SUBUNIT PSEUDOURIDINE SYNTHASE D"/>
    <property type="match status" value="1"/>
</dbReference>
<dbReference type="Pfam" id="PF00849">
    <property type="entry name" value="PseudoU_synth_2"/>
    <property type="match status" value="1"/>
</dbReference>
<dbReference type="SUPFAM" id="SSF55174">
    <property type="entry name" value="Alpha-L RNA-binding motif"/>
    <property type="match status" value="1"/>
</dbReference>
<dbReference type="InterPro" id="IPR036986">
    <property type="entry name" value="S4_RNA-bd_sf"/>
</dbReference>
<dbReference type="PANTHER" id="PTHR21600">
    <property type="entry name" value="MITOCHONDRIAL RNA PSEUDOURIDINE SYNTHASE"/>
    <property type="match status" value="1"/>
</dbReference>
<dbReference type="CDD" id="cd02869">
    <property type="entry name" value="PseudoU_synth_RluA_like"/>
    <property type="match status" value="1"/>
</dbReference>
<dbReference type="InterPro" id="IPR006145">
    <property type="entry name" value="PsdUridine_synth_RsuA/RluA"/>
</dbReference>
<dbReference type="Gene3D" id="3.30.2350.10">
    <property type="entry name" value="Pseudouridine synthase"/>
    <property type="match status" value="1"/>
</dbReference>
<evidence type="ECO:0000313" key="5">
    <source>
        <dbReference type="EMBL" id="MBM3316701.1"/>
    </source>
</evidence>
<dbReference type="AlphaFoldDB" id="A0A937X6R7"/>
<keyword evidence="2" id="KW-0413">Isomerase</keyword>
<evidence type="ECO:0000256" key="2">
    <source>
        <dbReference type="ARBA" id="ARBA00023235"/>
    </source>
</evidence>
<dbReference type="Proteomes" id="UP000748308">
    <property type="component" value="Unassembled WGS sequence"/>
</dbReference>
<name>A0A937X6R7_UNCEI</name>
<dbReference type="GO" id="GO:0000455">
    <property type="term" value="P:enzyme-directed rRNA pseudouridine synthesis"/>
    <property type="evidence" value="ECO:0007669"/>
    <property type="project" value="TreeGrafter"/>
</dbReference>
<accession>A0A937X6R7</accession>
<reference evidence="5" key="1">
    <citation type="submission" date="2019-03" db="EMBL/GenBank/DDBJ databases">
        <title>Lake Tanganyika Metagenome-Assembled Genomes (MAGs).</title>
        <authorList>
            <person name="Tran P."/>
        </authorList>
    </citation>
    <scope>NUCLEOTIDE SEQUENCE</scope>
    <source>
        <strain evidence="5">M_DeepCast_400m_m2_100</strain>
    </source>
</reference>
<dbReference type="InterPro" id="IPR020103">
    <property type="entry name" value="PsdUridine_synth_cat_dom_sf"/>
</dbReference>
<dbReference type="SUPFAM" id="SSF55120">
    <property type="entry name" value="Pseudouridine synthase"/>
    <property type="match status" value="1"/>
</dbReference>
<dbReference type="EMBL" id="VGIY01000033">
    <property type="protein sequence ID" value="MBM3316701.1"/>
    <property type="molecule type" value="Genomic_DNA"/>
</dbReference>
<dbReference type="CDD" id="cd00165">
    <property type="entry name" value="S4"/>
    <property type="match status" value="1"/>
</dbReference>
<proteinExistence type="inferred from homology"/>
<comment type="caution">
    <text evidence="5">The sequence shown here is derived from an EMBL/GenBank/DDBJ whole genome shotgun (WGS) entry which is preliminary data.</text>
</comment>